<organism evidence="2 3">
    <name type="scientific">Pseudovirgaria hyperparasitica</name>
    <dbReference type="NCBI Taxonomy" id="470096"/>
    <lineage>
        <taxon>Eukaryota</taxon>
        <taxon>Fungi</taxon>
        <taxon>Dikarya</taxon>
        <taxon>Ascomycota</taxon>
        <taxon>Pezizomycotina</taxon>
        <taxon>Dothideomycetes</taxon>
        <taxon>Dothideomycetes incertae sedis</taxon>
        <taxon>Acrospermales</taxon>
        <taxon>Acrospermaceae</taxon>
        <taxon>Pseudovirgaria</taxon>
    </lineage>
</organism>
<sequence>MPLESTTPKPTLVPAPRISNPSASPALHSRERHHPRRSSTRQSFSSNVRRNSSLSSQPSDICRTLVAQDHDSFSYDTDHLREWYMSSGLWTQLPQSLRDSITTLQHAGAAVSTSFQRLQDLKSQMITEIEEGKDEDEEDLLSSSKMSALSLAEPAYPYHDDSGLGPSPAESFANIKKKFGSITILDRTCSDSVIRSVPALSIGSSPSPPVSAVSDTSLPPTPVSPITKAGYAFGGGANLPSPSPLPTKTGSDECNSPALSTERSFQLPAKPMTAYFRAELFHLKSETLVRLRHASRKVDVEIFETEGALDKAFREWWVATKEKVDSCERRVVEMTAHL</sequence>
<evidence type="ECO:0000313" key="2">
    <source>
        <dbReference type="EMBL" id="KAF2763268.1"/>
    </source>
</evidence>
<accession>A0A6A6WM88</accession>
<dbReference type="RefSeq" id="XP_033605719.1">
    <property type="nucleotide sequence ID" value="XM_033745138.1"/>
</dbReference>
<reference evidence="2" key="1">
    <citation type="journal article" date="2020" name="Stud. Mycol.">
        <title>101 Dothideomycetes genomes: a test case for predicting lifestyles and emergence of pathogens.</title>
        <authorList>
            <person name="Haridas S."/>
            <person name="Albert R."/>
            <person name="Binder M."/>
            <person name="Bloem J."/>
            <person name="Labutti K."/>
            <person name="Salamov A."/>
            <person name="Andreopoulos B."/>
            <person name="Baker S."/>
            <person name="Barry K."/>
            <person name="Bills G."/>
            <person name="Bluhm B."/>
            <person name="Cannon C."/>
            <person name="Castanera R."/>
            <person name="Culley D."/>
            <person name="Daum C."/>
            <person name="Ezra D."/>
            <person name="Gonzalez J."/>
            <person name="Henrissat B."/>
            <person name="Kuo A."/>
            <person name="Liang C."/>
            <person name="Lipzen A."/>
            <person name="Lutzoni F."/>
            <person name="Magnuson J."/>
            <person name="Mondo S."/>
            <person name="Nolan M."/>
            <person name="Ohm R."/>
            <person name="Pangilinan J."/>
            <person name="Park H.-J."/>
            <person name="Ramirez L."/>
            <person name="Alfaro M."/>
            <person name="Sun H."/>
            <person name="Tritt A."/>
            <person name="Yoshinaga Y."/>
            <person name="Zwiers L.-H."/>
            <person name="Turgeon B."/>
            <person name="Goodwin S."/>
            <person name="Spatafora J."/>
            <person name="Crous P."/>
            <person name="Grigoriev I."/>
        </authorList>
    </citation>
    <scope>NUCLEOTIDE SEQUENCE</scope>
    <source>
        <strain evidence="2">CBS 121739</strain>
    </source>
</reference>
<evidence type="ECO:0000313" key="3">
    <source>
        <dbReference type="Proteomes" id="UP000799437"/>
    </source>
</evidence>
<protein>
    <submittedName>
        <fullName evidence="2">Uncharacterized protein</fullName>
    </submittedName>
</protein>
<proteinExistence type="predicted"/>
<dbReference type="Proteomes" id="UP000799437">
    <property type="component" value="Unassembled WGS sequence"/>
</dbReference>
<dbReference type="EMBL" id="ML996565">
    <property type="protein sequence ID" value="KAF2763268.1"/>
    <property type="molecule type" value="Genomic_DNA"/>
</dbReference>
<dbReference type="GeneID" id="54486192"/>
<dbReference type="OrthoDB" id="3898724at2759"/>
<feature type="compositionally biased region" description="Basic residues" evidence="1">
    <location>
        <begin position="30"/>
        <end position="39"/>
    </location>
</feature>
<feature type="region of interest" description="Disordered" evidence="1">
    <location>
        <begin position="1"/>
        <end position="58"/>
    </location>
</feature>
<evidence type="ECO:0000256" key="1">
    <source>
        <dbReference type="SAM" id="MobiDB-lite"/>
    </source>
</evidence>
<dbReference type="AlphaFoldDB" id="A0A6A6WM88"/>
<keyword evidence="3" id="KW-1185">Reference proteome</keyword>
<name>A0A6A6WM88_9PEZI</name>
<feature type="compositionally biased region" description="Low complexity" evidence="1">
    <location>
        <begin position="40"/>
        <end position="56"/>
    </location>
</feature>
<gene>
    <name evidence="2" type="ORF">EJ05DRAFT_482087</name>
</gene>